<keyword evidence="6" id="KW-0269">Exonuclease</keyword>
<feature type="region of interest" description="Disordered" evidence="7">
    <location>
        <begin position="1"/>
        <end position="131"/>
    </location>
</feature>
<keyword evidence="6" id="KW-0378">Hydrolase</keyword>
<evidence type="ECO:0000256" key="3">
    <source>
        <dbReference type="ARBA" id="ARBA00011245"/>
    </source>
</evidence>
<dbReference type="GO" id="GO:0051539">
    <property type="term" value="F:4 iron, 4 sulfur cluster binding"/>
    <property type="evidence" value="ECO:0007669"/>
    <property type="project" value="UniProtKB-KW"/>
</dbReference>
<dbReference type="OrthoDB" id="354769at2759"/>
<feature type="region of interest" description="Disordered" evidence="7">
    <location>
        <begin position="267"/>
        <end position="293"/>
    </location>
</feature>
<evidence type="ECO:0000256" key="6">
    <source>
        <dbReference type="ARBA" id="ARBA00022839"/>
    </source>
</evidence>
<comment type="subunit">
    <text evidence="3">Monomer.</text>
</comment>
<organism evidence="8 9">
    <name type="scientific">Friedmanniomyces simplex</name>
    <dbReference type="NCBI Taxonomy" id="329884"/>
    <lineage>
        <taxon>Eukaryota</taxon>
        <taxon>Fungi</taxon>
        <taxon>Dikarya</taxon>
        <taxon>Ascomycota</taxon>
        <taxon>Pezizomycotina</taxon>
        <taxon>Dothideomycetes</taxon>
        <taxon>Dothideomycetidae</taxon>
        <taxon>Mycosphaerellales</taxon>
        <taxon>Teratosphaeriaceae</taxon>
        <taxon>Friedmanniomyces</taxon>
    </lineage>
</organism>
<evidence type="ECO:0000313" key="9">
    <source>
        <dbReference type="Proteomes" id="UP000309340"/>
    </source>
</evidence>
<dbReference type="Proteomes" id="UP000309340">
    <property type="component" value="Unassembled WGS sequence"/>
</dbReference>
<dbReference type="PANTHER" id="PTHR14464">
    <property type="entry name" value="EXONUCLEASE V"/>
    <property type="match status" value="1"/>
</dbReference>
<reference evidence="8 9" key="1">
    <citation type="submission" date="2017-03" db="EMBL/GenBank/DDBJ databases">
        <title>Genomes of endolithic fungi from Antarctica.</title>
        <authorList>
            <person name="Coleine C."/>
            <person name="Masonjones S."/>
            <person name="Stajich J.E."/>
        </authorList>
    </citation>
    <scope>NUCLEOTIDE SEQUENCE [LARGE SCALE GENOMIC DNA]</scope>
    <source>
        <strain evidence="8 9">CCFEE 5184</strain>
    </source>
</reference>
<dbReference type="Pfam" id="PF09810">
    <property type="entry name" value="Exo5"/>
    <property type="match status" value="1"/>
</dbReference>
<evidence type="ECO:0000256" key="5">
    <source>
        <dbReference type="ARBA" id="ARBA00022722"/>
    </source>
</evidence>
<evidence type="ECO:0000256" key="7">
    <source>
        <dbReference type="SAM" id="MobiDB-lite"/>
    </source>
</evidence>
<name>A0A4U0XBI5_9PEZI</name>
<dbReference type="AlphaFoldDB" id="A0A4U0XBI5"/>
<feature type="compositionally biased region" description="Low complexity" evidence="7">
    <location>
        <begin position="476"/>
        <end position="486"/>
    </location>
</feature>
<feature type="region of interest" description="Disordered" evidence="7">
    <location>
        <begin position="464"/>
        <end position="486"/>
    </location>
</feature>
<dbReference type="PANTHER" id="PTHR14464:SF4">
    <property type="entry name" value="EXONUCLEASE V"/>
    <property type="match status" value="1"/>
</dbReference>
<dbReference type="GO" id="GO:0005739">
    <property type="term" value="C:mitochondrion"/>
    <property type="evidence" value="ECO:0007669"/>
    <property type="project" value="TreeGrafter"/>
</dbReference>
<gene>
    <name evidence="8" type="ORF">B0A55_05232</name>
</gene>
<keyword evidence="4" id="KW-0479">Metal-binding</keyword>
<comment type="cofactor">
    <cofactor evidence="1">
        <name>[4Fe-4S] cluster</name>
        <dbReference type="ChEBI" id="CHEBI:49883"/>
    </cofactor>
</comment>
<evidence type="ECO:0000256" key="2">
    <source>
        <dbReference type="ARBA" id="ARBA00009797"/>
    </source>
</evidence>
<feature type="compositionally biased region" description="Acidic residues" evidence="7">
    <location>
        <begin position="18"/>
        <end position="28"/>
    </location>
</feature>
<evidence type="ECO:0008006" key="10">
    <source>
        <dbReference type="Google" id="ProtNLM"/>
    </source>
</evidence>
<accession>A0A4U0XBI5</accession>
<evidence type="ECO:0000256" key="1">
    <source>
        <dbReference type="ARBA" id="ARBA00001966"/>
    </source>
</evidence>
<feature type="compositionally biased region" description="Pro residues" evidence="7">
    <location>
        <begin position="465"/>
        <end position="475"/>
    </location>
</feature>
<keyword evidence="9" id="KW-1185">Reference proteome</keyword>
<keyword evidence="4" id="KW-0004">4Fe-4S</keyword>
<comment type="caution">
    <text evidence="8">The sequence shown here is derived from an EMBL/GenBank/DDBJ whole genome shotgun (WGS) entry which is preliminary data.</text>
</comment>
<evidence type="ECO:0000313" key="8">
    <source>
        <dbReference type="EMBL" id="TKA74074.1"/>
    </source>
</evidence>
<feature type="compositionally biased region" description="Polar residues" evidence="7">
    <location>
        <begin position="1"/>
        <end position="14"/>
    </location>
</feature>
<dbReference type="EMBL" id="NAJQ01000240">
    <property type="protein sequence ID" value="TKA74074.1"/>
    <property type="molecule type" value="Genomic_DNA"/>
</dbReference>
<feature type="compositionally biased region" description="Basic and acidic residues" evidence="7">
    <location>
        <begin position="44"/>
        <end position="55"/>
    </location>
</feature>
<comment type="similarity">
    <text evidence="2">Belongs to the EXO5 family.</text>
</comment>
<sequence>MATTLPPQDNTASITVGEESDYGSDLDEATVNALFFPPPEDDVEKPVILDDHGDSRQPLARLARTRRKPPPQAITATSDATGAPPIEIEYDESNRRTFSPPPVEKPTPEQQQPAAAVAPPDENDTRSPLLRFRTRPKKPLSVTDLVSPAWCELQYFFSLSRYGRVRRTPAMKQGSSVHKVLEEQVHTEVPVEVVTKEDRFGLRVWNVVQGLRTLRREGMTRELEVWGVLGGEDGEDGGDGEVVNGIIDQITTVCPDEEAEARIAEEAEGAAATPNGISDGKKTKTKPLPPDQRTLGQYFGGSTLESQQGGTLESRHGSAWLGTLHQETDFPPHRKLYIVDVKTRQSNSLPAHGSQTRPTHYQLMLYHRLFSKLAANEVPAERVFKRYGLDHHAPFSDSFLAQMGTLGVGFEEEVAGDQGWRGDEMDMEAPNAQRGDDLEVLLAHNTLEKLWAFMIQEFARTVPLSPAPPPPPPPTSSSIVTPAPSSPISPLLTAEFRASSSGNLIGRRHFPFSASTLDTYVADELAWWRGQRAARGVEVEEAFKCGYCEFAEGCEWRAGKVEEGVRKAKLRREEGKGRRKSRV</sequence>
<feature type="compositionally biased region" description="Low complexity" evidence="7">
    <location>
        <begin position="108"/>
        <end position="120"/>
    </location>
</feature>
<evidence type="ECO:0000256" key="4">
    <source>
        <dbReference type="ARBA" id="ARBA00022485"/>
    </source>
</evidence>
<dbReference type="InterPro" id="IPR019190">
    <property type="entry name" value="EXOV"/>
</dbReference>
<dbReference type="GO" id="GO:0045145">
    <property type="term" value="F:single-stranded DNA 5'-3' DNA exonuclease activity"/>
    <property type="evidence" value="ECO:0007669"/>
    <property type="project" value="InterPro"/>
</dbReference>
<keyword evidence="5" id="KW-0540">Nuclease</keyword>
<dbReference type="GO" id="GO:0036297">
    <property type="term" value="P:interstrand cross-link repair"/>
    <property type="evidence" value="ECO:0007669"/>
    <property type="project" value="TreeGrafter"/>
</dbReference>
<keyword evidence="4" id="KW-0411">Iron-sulfur</keyword>
<keyword evidence="4" id="KW-0408">Iron</keyword>
<proteinExistence type="inferred from homology"/>
<dbReference type="GO" id="GO:0005634">
    <property type="term" value="C:nucleus"/>
    <property type="evidence" value="ECO:0007669"/>
    <property type="project" value="TreeGrafter"/>
</dbReference>
<protein>
    <recommendedName>
        <fullName evidence="10">Exonuclease V</fullName>
    </recommendedName>
</protein>